<dbReference type="PANTHER" id="PTHR43158">
    <property type="entry name" value="SKFA PEPTIDE EXPORT ATP-BINDING PROTEIN SKFE"/>
    <property type="match status" value="1"/>
</dbReference>
<dbReference type="CDD" id="cd00267">
    <property type="entry name" value="ABC_ATPase"/>
    <property type="match status" value="1"/>
</dbReference>
<dbReference type="SMART" id="SM00382">
    <property type="entry name" value="AAA"/>
    <property type="match status" value="1"/>
</dbReference>
<feature type="domain" description="ABC transporter" evidence="3">
    <location>
        <begin position="209"/>
        <end position="426"/>
    </location>
</feature>
<dbReference type="PANTHER" id="PTHR43158:SF2">
    <property type="entry name" value="SKFA PEPTIDE EXPORT ATP-BINDING PROTEIN SKFE"/>
    <property type="match status" value="1"/>
</dbReference>
<keyword evidence="1" id="KW-0547">Nucleotide-binding</keyword>
<keyword evidence="2" id="KW-0067">ATP-binding</keyword>
<evidence type="ECO:0000259" key="3">
    <source>
        <dbReference type="PROSITE" id="PS50893"/>
    </source>
</evidence>
<sequence length="426" mass="47712">MLSQGKVLSGHRKLVPEQTAILSLEEQGRLIEREKIRDDSDITDKVNPGTPVREMLDEVCVDRSLQDRLVHVLGLESLLERGFRKLSTGETRKVLFIRTLASSPSVIVLDEPFEGLDAQTVARVRDILSEMAGHASMVLAVNRFDDIPDFITHILRLDAGAISEQFPCQDSDEARRVLSQISQIRSDHSQLPEAEEQMALSLNEDGSLVRLRQGRVAYTDNLVFENLNWQIYPGEHWRVKGPNGSGKTCLLNLVTGDHPQCYINDLSLFGFKRGEGETIWDIKRYIGYVSTALHWDYRLSVNVTNVIVSGFHDSIGLYSKATGKQMAIAEQWLLLLGLNDKAGDSFASLSYGEQRILLIARAMVKHPALLLLDEPCMGLDEANRALVLSLIDRICESGPTTLVYVSHHEEDKIAAIERELDLSQEN</sequence>
<evidence type="ECO:0000313" key="4">
    <source>
        <dbReference type="EMBL" id="SVB28431.1"/>
    </source>
</evidence>
<dbReference type="GO" id="GO:0005524">
    <property type="term" value="F:ATP binding"/>
    <property type="evidence" value="ECO:0007669"/>
    <property type="project" value="UniProtKB-KW"/>
</dbReference>
<dbReference type="InterPro" id="IPR027417">
    <property type="entry name" value="P-loop_NTPase"/>
</dbReference>
<reference evidence="4" key="1">
    <citation type="submission" date="2018-05" db="EMBL/GenBank/DDBJ databases">
        <authorList>
            <person name="Lanie J.A."/>
            <person name="Ng W.-L."/>
            <person name="Kazmierczak K.M."/>
            <person name="Andrzejewski T.M."/>
            <person name="Davidsen T.M."/>
            <person name="Wayne K.J."/>
            <person name="Tettelin H."/>
            <person name="Glass J.I."/>
            <person name="Rusch D."/>
            <person name="Podicherti R."/>
            <person name="Tsui H.-C.T."/>
            <person name="Winkler M.E."/>
        </authorList>
    </citation>
    <scope>NUCLEOTIDE SEQUENCE</scope>
</reference>
<name>A0A382CS74_9ZZZZ</name>
<dbReference type="PROSITE" id="PS50893">
    <property type="entry name" value="ABC_TRANSPORTER_2"/>
    <property type="match status" value="1"/>
</dbReference>
<accession>A0A382CS74</accession>
<dbReference type="GO" id="GO:0016887">
    <property type="term" value="F:ATP hydrolysis activity"/>
    <property type="evidence" value="ECO:0007669"/>
    <property type="project" value="InterPro"/>
</dbReference>
<gene>
    <name evidence="4" type="ORF">METZ01_LOCUS181285</name>
</gene>
<dbReference type="SUPFAM" id="SSF52540">
    <property type="entry name" value="P-loop containing nucleoside triphosphate hydrolases"/>
    <property type="match status" value="2"/>
</dbReference>
<protein>
    <recommendedName>
        <fullName evidence="3">ABC transporter domain-containing protein</fullName>
    </recommendedName>
</protein>
<dbReference type="Gene3D" id="3.40.50.300">
    <property type="entry name" value="P-loop containing nucleotide triphosphate hydrolases"/>
    <property type="match status" value="2"/>
</dbReference>
<dbReference type="AlphaFoldDB" id="A0A382CS74"/>
<organism evidence="4">
    <name type="scientific">marine metagenome</name>
    <dbReference type="NCBI Taxonomy" id="408172"/>
    <lineage>
        <taxon>unclassified sequences</taxon>
        <taxon>metagenomes</taxon>
        <taxon>ecological metagenomes</taxon>
    </lineage>
</organism>
<dbReference type="InterPro" id="IPR003439">
    <property type="entry name" value="ABC_transporter-like_ATP-bd"/>
</dbReference>
<evidence type="ECO:0000256" key="1">
    <source>
        <dbReference type="ARBA" id="ARBA00022741"/>
    </source>
</evidence>
<evidence type="ECO:0000256" key="2">
    <source>
        <dbReference type="ARBA" id="ARBA00022840"/>
    </source>
</evidence>
<proteinExistence type="predicted"/>
<dbReference type="EMBL" id="UINC01035664">
    <property type="protein sequence ID" value="SVB28431.1"/>
    <property type="molecule type" value="Genomic_DNA"/>
</dbReference>
<dbReference type="Pfam" id="PF00005">
    <property type="entry name" value="ABC_tran"/>
    <property type="match status" value="1"/>
</dbReference>
<dbReference type="InterPro" id="IPR003593">
    <property type="entry name" value="AAA+_ATPase"/>
</dbReference>